<feature type="transmembrane region" description="Helical" evidence="1">
    <location>
        <begin position="57"/>
        <end position="79"/>
    </location>
</feature>
<dbReference type="AlphaFoldDB" id="H8WYL9"/>
<keyword evidence="1" id="KW-1133">Transmembrane helix</keyword>
<reference evidence="2 3" key="1">
    <citation type="journal article" date="2012" name="PLoS ONE">
        <title>Sequence and analysis of the genome of the pathogenic yeast Candida orthopsilosis.</title>
        <authorList>
            <person name="Riccombeni A."/>
            <person name="Vidanes G."/>
            <person name="Proux-Wera E."/>
            <person name="Wolfe K.H."/>
            <person name="Butler G."/>
        </authorList>
    </citation>
    <scope>NUCLEOTIDE SEQUENCE [LARGE SCALE GENOMIC DNA]</scope>
    <source>
        <strain evidence="2 3">Co 90-125</strain>
    </source>
</reference>
<accession>H8WYL9</accession>
<sequence>MEKELQKTETYNVTEKRLVDDLEKQDIGDDTIFESEKDSVSEDKQQRKLNQITYKTCPYFFSIFQPFNFCYLVFNNYFYQFFLFKPHDIPTMLISFLLTVVLVFLENVSCIWRMFTKRTVIKHTLTCVIVMAFILKMVVVTSAIAPFVRQIPWGELYERVQSFLKN</sequence>
<dbReference type="EMBL" id="HE681719">
    <property type="protein sequence ID" value="CCG21334.1"/>
    <property type="molecule type" value="Genomic_DNA"/>
</dbReference>
<keyword evidence="1" id="KW-0472">Membrane</keyword>
<gene>
    <name evidence="2" type="ORF">CORT_0A09490</name>
</gene>
<keyword evidence="1" id="KW-0812">Transmembrane</keyword>
<feature type="transmembrane region" description="Helical" evidence="1">
    <location>
        <begin position="91"/>
        <end position="112"/>
    </location>
</feature>
<dbReference type="KEGG" id="cot:CORT_0A09490"/>
<proteinExistence type="predicted"/>
<dbReference type="RefSeq" id="XP_003866773.1">
    <property type="nucleotide sequence ID" value="XM_003866725.1"/>
</dbReference>
<protein>
    <submittedName>
        <fullName evidence="2">Uncharacterized protein</fullName>
    </submittedName>
</protein>
<feature type="transmembrane region" description="Helical" evidence="1">
    <location>
        <begin position="124"/>
        <end position="148"/>
    </location>
</feature>
<evidence type="ECO:0000256" key="1">
    <source>
        <dbReference type="SAM" id="Phobius"/>
    </source>
</evidence>
<dbReference type="GeneID" id="14537708"/>
<dbReference type="Proteomes" id="UP000005018">
    <property type="component" value="Chromosome 1"/>
</dbReference>
<keyword evidence="3" id="KW-1185">Reference proteome</keyword>
<name>H8WYL9_CANO9</name>
<evidence type="ECO:0000313" key="3">
    <source>
        <dbReference type="Proteomes" id="UP000005018"/>
    </source>
</evidence>
<dbReference type="HOGENOM" id="CLU_1602470_0_0_1"/>
<evidence type="ECO:0000313" key="2">
    <source>
        <dbReference type="EMBL" id="CCG21334.1"/>
    </source>
</evidence>
<organism evidence="2 3">
    <name type="scientific">Candida orthopsilosis (strain 90-125)</name>
    <name type="common">Yeast</name>
    <dbReference type="NCBI Taxonomy" id="1136231"/>
    <lineage>
        <taxon>Eukaryota</taxon>
        <taxon>Fungi</taxon>
        <taxon>Dikarya</taxon>
        <taxon>Ascomycota</taxon>
        <taxon>Saccharomycotina</taxon>
        <taxon>Pichiomycetes</taxon>
        <taxon>Debaryomycetaceae</taxon>
        <taxon>Candida/Lodderomyces clade</taxon>
        <taxon>Candida</taxon>
    </lineage>
</organism>